<organism evidence="9 10">
    <name type="scientific">Caldicoprobacter faecalis</name>
    <dbReference type="NCBI Taxonomy" id="937334"/>
    <lineage>
        <taxon>Bacteria</taxon>
        <taxon>Bacillati</taxon>
        <taxon>Bacillota</taxon>
        <taxon>Clostridia</taxon>
        <taxon>Caldicoprobacterales</taxon>
        <taxon>Caldicoprobacteraceae</taxon>
        <taxon>Caldicoprobacter</taxon>
    </lineage>
</organism>
<dbReference type="Pfam" id="PF02687">
    <property type="entry name" value="FtsX"/>
    <property type="match status" value="2"/>
</dbReference>
<feature type="transmembrane region" description="Helical" evidence="7">
    <location>
        <begin position="817"/>
        <end position="839"/>
    </location>
</feature>
<dbReference type="InterPro" id="IPR050250">
    <property type="entry name" value="Macrolide_Exporter_MacB"/>
</dbReference>
<dbReference type="OrthoDB" id="51951at2"/>
<evidence type="ECO:0000256" key="4">
    <source>
        <dbReference type="ARBA" id="ARBA00022989"/>
    </source>
</evidence>
<accession>A0A1I5VTB6</accession>
<feature type="transmembrane region" description="Helical" evidence="7">
    <location>
        <begin position="860"/>
        <end position="886"/>
    </location>
</feature>
<comment type="similarity">
    <text evidence="6">Belongs to the ABC-4 integral membrane protein family.</text>
</comment>
<dbReference type="InterPro" id="IPR003838">
    <property type="entry name" value="ABC3_permease_C"/>
</dbReference>
<evidence type="ECO:0000256" key="1">
    <source>
        <dbReference type="ARBA" id="ARBA00004651"/>
    </source>
</evidence>
<comment type="subcellular location">
    <subcellularLocation>
        <location evidence="1">Cell membrane</location>
        <topology evidence="1">Multi-pass membrane protein</topology>
    </subcellularLocation>
</comment>
<feature type="transmembrane region" description="Helical" evidence="7">
    <location>
        <begin position="398"/>
        <end position="419"/>
    </location>
</feature>
<dbReference type="PANTHER" id="PTHR30572">
    <property type="entry name" value="MEMBRANE COMPONENT OF TRANSPORTER-RELATED"/>
    <property type="match status" value="1"/>
</dbReference>
<dbReference type="GO" id="GO:0005886">
    <property type="term" value="C:plasma membrane"/>
    <property type="evidence" value="ECO:0007669"/>
    <property type="project" value="UniProtKB-SubCell"/>
</dbReference>
<feature type="transmembrane region" description="Helical" evidence="7">
    <location>
        <begin position="538"/>
        <end position="557"/>
    </location>
</feature>
<evidence type="ECO:0000313" key="9">
    <source>
        <dbReference type="EMBL" id="SFQ10633.1"/>
    </source>
</evidence>
<evidence type="ECO:0000259" key="8">
    <source>
        <dbReference type="Pfam" id="PF02687"/>
    </source>
</evidence>
<dbReference type="GO" id="GO:0022857">
    <property type="term" value="F:transmembrane transporter activity"/>
    <property type="evidence" value="ECO:0007669"/>
    <property type="project" value="TreeGrafter"/>
</dbReference>
<feature type="domain" description="ABC3 transporter permease C-terminal" evidence="8">
    <location>
        <begin position="821"/>
        <end position="942"/>
    </location>
</feature>
<feature type="domain" description="ABC3 transporter permease C-terminal" evidence="8">
    <location>
        <begin position="309"/>
        <end position="421"/>
    </location>
</feature>
<keyword evidence="2" id="KW-1003">Cell membrane</keyword>
<feature type="transmembrane region" description="Helical" evidence="7">
    <location>
        <begin position="303"/>
        <end position="325"/>
    </location>
</feature>
<feature type="transmembrane region" description="Helical" evidence="7">
    <location>
        <begin position="346"/>
        <end position="378"/>
    </location>
</feature>
<name>A0A1I5VTB6_9FIRM</name>
<feature type="transmembrane region" description="Helical" evidence="7">
    <location>
        <begin position="440"/>
        <end position="459"/>
    </location>
</feature>
<keyword evidence="10" id="KW-1185">Reference proteome</keyword>
<dbReference type="AlphaFoldDB" id="A0A1I5VTB6"/>
<sequence>MILMVLRKMLNNKWMVVCLLMGAVLAVAMISSIPIYTNGVLQRMLTKDLEQYQISSGVFPGQCLVQASIYSHYDASNRIKAYHMIDRKVKQELIRDVGLPVMAEAEDLVIDYMTALPEVQREEEPKKRFVKIEAMSGLQEHIKIVHGRLFSSEKKDGIIEAIVTEEAMKNLDLRLDEVYVVSDFINPESEPFRIKVVGVFTIKEQVDPYWFQGLWAFRESFLIDYSLFYREFIETEFSLLTKGQWYYAFDYYKITLDNIASIVDAYKSHSRWFTDKRIDFKMPAISILEQYYEREKQLKTTLWVVQVPIMLMLIFYVFMVSQLIVEHEKNEIAVLKSRGASGIQIFLIYLVESIILSAVAIAIGPPLGLLLCSLLGASNGFLEFVQRTALPVRLNTSAYVYSLWTVLVFMVTMLIPASLSSRTTIVQYKQKKARTAVFMLWKKYFLDVVLLGVAGYGLYSYQMRQQALMVSGVSGTDLAIDPLLFIISTLFILGAGLVFLRIFPYMVRLIFWLGRKAWSPVLYAAFIQVGRSSGQDRFLMLFIILTLSVGIFNANAARTLNNNIEEKIRYNIGADIVIQAHWEDNKPDIMPTDPAAMMGMSQLPGLEEEPVQYIEPPFLPYTELSGVELATKVFRKEGVTVQTATRQNVNRVYLMGIIPNEFGKVAWFRDDLLTPHWYHYLNLMSRHPQAALVSTSFKKDFEVQKGDSLWITWGNQGYLEVVVYEFVDYWPTFNPNITEPIQTSSPYLVVANLPYIQANMALEPYEVWLKKAPGATSEQIYKDIENKKLLIERLEDSSQQIIIKKNDPMLQGTNGTLTLGFIVTMAVSTIGFLIYWILSIKQRVLQFGIFRAMGLSVKKIIGMLVCEQVLISGTAILVGIIIGSIASDLFVPLLQMVYSAAQQVPPFKVAAAREDYIRIYAVVLMMLSIGLSVLGFIISRIKIHQAIKLGED</sequence>
<evidence type="ECO:0000256" key="3">
    <source>
        <dbReference type="ARBA" id="ARBA00022692"/>
    </source>
</evidence>
<feature type="transmembrane region" description="Helical" evidence="7">
    <location>
        <begin position="479"/>
        <end position="500"/>
    </location>
</feature>
<feature type="transmembrane region" description="Helical" evidence="7">
    <location>
        <begin position="917"/>
        <end position="938"/>
    </location>
</feature>
<dbReference type="PANTHER" id="PTHR30572:SF4">
    <property type="entry name" value="ABC TRANSPORTER PERMEASE YTRF"/>
    <property type="match status" value="1"/>
</dbReference>
<keyword evidence="3 7" id="KW-0812">Transmembrane</keyword>
<dbReference type="EMBL" id="FOXR01000012">
    <property type="protein sequence ID" value="SFQ10633.1"/>
    <property type="molecule type" value="Genomic_DNA"/>
</dbReference>
<protein>
    <submittedName>
        <fullName evidence="9">Putative ABC transport system permease protein</fullName>
    </submittedName>
</protein>
<keyword evidence="5 7" id="KW-0472">Membrane</keyword>
<reference evidence="9 10" key="1">
    <citation type="submission" date="2016-10" db="EMBL/GenBank/DDBJ databases">
        <authorList>
            <person name="de Groot N.N."/>
        </authorList>
    </citation>
    <scope>NUCLEOTIDE SEQUENCE [LARGE SCALE GENOMIC DNA]</scope>
    <source>
        <strain evidence="9 10">DSM 20678</strain>
    </source>
</reference>
<dbReference type="STRING" id="937334.SAMN05444406_11258"/>
<gene>
    <name evidence="9" type="ORF">SAMN05444406_11258</name>
</gene>
<evidence type="ECO:0000256" key="7">
    <source>
        <dbReference type="SAM" id="Phobius"/>
    </source>
</evidence>
<evidence type="ECO:0000256" key="5">
    <source>
        <dbReference type="ARBA" id="ARBA00023136"/>
    </source>
</evidence>
<evidence type="ECO:0000256" key="6">
    <source>
        <dbReference type="ARBA" id="ARBA00038076"/>
    </source>
</evidence>
<dbReference type="Proteomes" id="UP000198577">
    <property type="component" value="Unassembled WGS sequence"/>
</dbReference>
<proteinExistence type="inferred from homology"/>
<evidence type="ECO:0000313" key="10">
    <source>
        <dbReference type="Proteomes" id="UP000198577"/>
    </source>
</evidence>
<keyword evidence="4 7" id="KW-1133">Transmembrane helix</keyword>
<evidence type="ECO:0000256" key="2">
    <source>
        <dbReference type="ARBA" id="ARBA00022475"/>
    </source>
</evidence>